<gene>
    <name evidence="2" type="ORF">FGL86_17305</name>
</gene>
<dbReference type="KEGG" id="paur:FGL86_17305"/>
<reference evidence="2 3" key="1">
    <citation type="submission" date="2019-06" db="EMBL/GenBank/DDBJ databases">
        <title>Genome analyses of bacteria isolated from kimchi.</title>
        <authorList>
            <person name="Lee S."/>
            <person name="Ahn S."/>
            <person name="Roh S."/>
        </authorList>
    </citation>
    <scope>NUCLEOTIDE SEQUENCE [LARGE SCALE GENOMIC DNA]</scope>
    <source>
        <strain evidence="2 3">CBA4606</strain>
    </source>
</reference>
<evidence type="ECO:0000313" key="3">
    <source>
        <dbReference type="Proteomes" id="UP000321272"/>
    </source>
</evidence>
<keyword evidence="1" id="KW-0732">Signal</keyword>
<dbReference type="OrthoDB" id="25491at2"/>
<feature type="chain" id="PRO_5022838010" description="DUF3108 domain-containing protein" evidence="1">
    <location>
        <begin position="26"/>
        <end position="239"/>
    </location>
</feature>
<organism evidence="2 3">
    <name type="scientific">Pistricoccus aurantiacus</name>
    <dbReference type="NCBI Taxonomy" id="1883414"/>
    <lineage>
        <taxon>Bacteria</taxon>
        <taxon>Pseudomonadati</taxon>
        <taxon>Pseudomonadota</taxon>
        <taxon>Gammaproteobacteria</taxon>
        <taxon>Oceanospirillales</taxon>
        <taxon>Halomonadaceae</taxon>
        <taxon>Pistricoccus</taxon>
    </lineage>
</organism>
<dbReference type="EMBL" id="CP042382">
    <property type="protein sequence ID" value="QEA40658.1"/>
    <property type="molecule type" value="Genomic_DNA"/>
</dbReference>
<proteinExistence type="predicted"/>
<feature type="signal peptide" evidence="1">
    <location>
        <begin position="1"/>
        <end position="25"/>
    </location>
</feature>
<dbReference type="Proteomes" id="UP000321272">
    <property type="component" value="Chromosome"/>
</dbReference>
<keyword evidence="3" id="KW-1185">Reference proteome</keyword>
<dbReference type="RefSeq" id="WP_147185925.1">
    <property type="nucleotide sequence ID" value="NZ_CP042382.1"/>
</dbReference>
<evidence type="ECO:0008006" key="4">
    <source>
        <dbReference type="Google" id="ProtNLM"/>
    </source>
</evidence>
<protein>
    <recommendedName>
        <fullName evidence="4">DUF3108 domain-containing protein</fullName>
    </recommendedName>
</protein>
<name>A0A5B8T0T0_9GAMM</name>
<dbReference type="AlphaFoldDB" id="A0A5B8T0T0"/>
<evidence type="ECO:0000256" key="1">
    <source>
        <dbReference type="SAM" id="SignalP"/>
    </source>
</evidence>
<evidence type="ECO:0000313" key="2">
    <source>
        <dbReference type="EMBL" id="QEA40658.1"/>
    </source>
</evidence>
<accession>A0A5B8T0T0</accession>
<sequence length="239" mass="27318">MHRLHRALYLVLMLVWIGAGHGALAVTEANVDDETVTPFSATYRLHIDGWPSAHIHHRLSHQPDSDSWQSEMRAAISIAKGWEKSRFLVSPQNVTSLDYTSGYSLFGMGDNYQQNAASLDGLPDRQAALFDWTRQVRDVRCGHTQMPPCVLHYANHKGEEETFLYRIDERGELTTPAGKFPAITITAWEPDEPDRYYRLSFHRDVPGLLLALDYYRDDKRKSYLRVDRLALGVPEPLSH</sequence>